<feature type="binding site" evidence="2">
    <location>
        <position position="234"/>
    </location>
    <ligand>
        <name>a divalent metal cation</name>
        <dbReference type="ChEBI" id="CHEBI:60240"/>
        <label>1</label>
    </ligand>
</feature>
<evidence type="ECO:0000256" key="2">
    <source>
        <dbReference type="PIRSR" id="PIRSR602678-1"/>
    </source>
</evidence>
<dbReference type="InterPro" id="IPR036069">
    <property type="entry name" value="DUF34/NIF3_sf"/>
</dbReference>
<evidence type="ECO:0000313" key="4">
    <source>
        <dbReference type="Proteomes" id="UP000014680"/>
    </source>
</evidence>
<dbReference type="GeneID" id="14883206"/>
<comment type="similarity">
    <text evidence="1">Belongs to the GTP cyclohydrolase I type 2/NIF3 family.</text>
</comment>
<dbReference type="Pfam" id="PF01784">
    <property type="entry name" value="DUF34_NIF3"/>
    <property type="match status" value="1"/>
</dbReference>
<gene>
    <name evidence="3" type="ORF">EIN_064220</name>
</gene>
<dbReference type="FunFam" id="3.40.1390.30:FF:000001">
    <property type="entry name" value="GTP cyclohydrolase 1 type 2"/>
    <property type="match status" value="1"/>
</dbReference>
<keyword evidence="2" id="KW-0479">Metal-binding</keyword>
<dbReference type="VEuPathDB" id="AmoebaDB:EIN_064220"/>
<feature type="binding site" evidence="2">
    <location>
        <position position="102"/>
    </location>
    <ligand>
        <name>a divalent metal cation</name>
        <dbReference type="ChEBI" id="CHEBI:60240"/>
        <label>1</label>
    </ligand>
</feature>
<feature type="binding site" evidence="2">
    <location>
        <position position="230"/>
    </location>
    <ligand>
        <name>a divalent metal cation</name>
        <dbReference type="ChEBI" id="CHEBI:60240"/>
        <label>1</label>
    </ligand>
</feature>
<dbReference type="Proteomes" id="UP000014680">
    <property type="component" value="Unassembled WGS sequence"/>
</dbReference>
<dbReference type="SUPFAM" id="SSF102705">
    <property type="entry name" value="NIF3 (NGG1p interacting factor 3)-like"/>
    <property type="match status" value="1"/>
</dbReference>
<dbReference type="OMA" id="NFDKTHL"/>
<accession>A0A0A1TV61</accession>
<dbReference type="OrthoDB" id="3345469at2759"/>
<dbReference type="Gene3D" id="3.40.1390.30">
    <property type="entry name" value="NIF3 (NGG1p interacting factor 3)-like"/>
    <property type="match status" value="1"/>
</dbReference>
<feature type="binding site" evidence="2">
    <location>
        <position position="64"/>
    </location>
    <ligand>
        <name>a divalent metal cation</name>
        <dbReference type="ChEBI" id="CHEBI:60240"/>
        <label>2</label>
    </ligand>
</feature>
<dbReference type="AlphaFoldDB" id="A0A0A1TV61"/>
<keyword evidence="4" id="KW-1185">Reference proteome</keyword>
<evidence type="ECO:0000313" key="3">
    <source>
        <dbReference type="EMBL" id="ELP84207.1"/>
    </source>
</evidence>
<dbReference type="GO" id="GO:0005739">
    <property type="term" value="C:mitochondrion"/>
    <property type="evidence" value="ECO:0007669"/>
    <property type="project" value="TreeGrafter"/>
</dbReference>
<dbReference type="KEGG" id="eiv:EIN_064220"/>
<sequence>MELSDFVKQFETIYPRSLAESWDNTGLLVSCSSRITNVLVCIDITPSVLSEAISQHVELIISYHPTLFKSFKKVTPSTRSQDLLIQLIQNHISVYSPHSALDSVNGGINDWLSSSLQSLPSFPLKVPPHTLPITPGKFQEISIGAGRLLTFDDKISFDDLLAVSKKFLNAPLRYAKPSHFDKVKTVAICCGSGGSMFENGCADVVFTGEMGHHEVLEHLNFGTAVILSEHTVTERGYLDVWVPRLSELFPILHIEKSKTDMSPLQYTI</sequence>
<dbReference type="PANTHER" id="PTHR13799:SF13">
    <property type="entry name" value="NIF3-LIKE PROTEIN 1"/>
    <property type="match status" value="1"/>
</dbReference>
<evidence type="ECO:0000256" key="1">
    <source>
        <dbReference type="ARBA" id="ARBA00006964"/>
    </source>
</evidence>
<dbReference type="NCBIfam" id="TIGR00486">
    <property type="entry name" value="YbgI_SA1388"/>
    <property type="match status" value="1"/>
</dbReference>
<name>A0A0A1TV61_ENTIV</name>
<dbReference type="InterPro" id="IPR002678">
    <property type="entry name" value="DUF34/NIF3"/>
</dbReference>
<reference evidence="3 4" key="1">
    <citation type="submission" date="2012-10" db="EMBL/GenBank/DDBJ databases">
        <authorList>
            <person name="Zafar N."/>
            <person name="Inman J."/>
            <person name="Hall N."/>
            <person name="Lorenzi H."/>
            <person name="Caler E."/>
        </authorList>
    </citation>
    <scope>NUCLEOTIDE SEQUENCE [LARGE SCALE GENOMIC DNA]</scope>
    <source>
        <strain evidence="3 4">IP1</strain>
    </source>
</reference>
<organism evidence="3 4">
    <name type="scientific">Entamoeba invadens IP1</name>
    <dbReference type="NCBI Taxonomy" id="370355"/>
    <lineage>
        <taxon>Eukaryota</taxon>
        <taxon>Amoebozoa</taxon>
        <taxon>Evosea</taxon>
        <taxon>Archamoebae</taxon>
        <taxon>Mastigamoebida</taxon>
        <taxon>Entamoebidae</taxon>
        <taxon>Entamoeba</taxon>
    </lineage>
</organism>
<dbReference type="RefSeq" id="XP_004183553.1">
    <property type="nucleotide sequence ID" value="XM_004183505.1"/>
</dbReference>
<dbReference type="PANTHER" id="PTHR13799">
    <property type="entry name" value="NGG1 INTERACTING FACTOR 3"/>
    <property type="match status" value="1"/>
</dbReference>
<dbReference type="EMBL" id="KB207140">
    <property type="protein sequence ID" value="ELP84207.1"/>
    <property type="molecule type" value="Genomic_DNA"/>
</dbReference>
<proteinExistence type="inferred from homology"/>
<protein>
    <submittedName>
        <fullName evidence="3">NGG1-interacting factor, putative</fullName>
    </submittedName>
</protein>
<dbReference type="GO" id="GO:0046872">
    <property type="term" value="F:metal ion binding"/>
    <property type="evidence" value="ECO:0007669"/>
    <property type="project" value="UniProtKB-KW"/>
</dbReference>